<dbReference type="InterPro" id="IPR004342">
    <property type="entry name" value="EXS_C"/>
</dbReference>
<accession>A0A0L0S1H0</accession>
<evidence type="ECO:0000256" key="6">
    <source>
        <dbReference type="SAM" id="Phobius"/>
    </source>
</evidence>
<reference evidence="8 9" key="1">
    <citation type="submission" date="2009-11" db="EMBL/GenBank/DDBJ databases">
        <title>Annotation of Allomyces macrogynus ATCC 38327.</title>
        <authorList>
            <consortium name="The Broad Institute Genome Sequencing Platform"/>
            <person name="Russ C."/>
            <person name="Cuomo C."/>
            <person name="Burger G."/>
            <person name="Gray M.W."/>
            <person name="Holland P.W.H."/>
            <person name="King N."/>
            <person name="Lang F.B.F."/>
            <person name="Roger A.J."/>
            <person name="Ruiz-Trillo I."/>
            <person name="Young S.K."/>
            <person name="Zeng Q."/>
            <person name="Gargeya S."/>
            <person name="Fitzgerald M."/>
            <person name="Haas B."/>
            <person name="Abouelleil A."/>
            <person name="Alvarado L."/>
            <person name="Arachchi H.M."/>
            <person name="Berlin A."/>
            <person name="Chapman S.B."/>
            <person name="Gearin G."/>
            <person name="Goldberg J."/>
            <person name="Griggs A."/>
            <person name="Gujja S."/>
            <person name="Hansen M."/>
            <person name="Heiman D."/>
            <person name="Howarth C."/>
            <person name="Larimer J."/>
            <person name="Lui A."/>
            <person name="MacDonald P.J.P."/>
            <person name="McCowen C."/>
            <person name="Montmayeur A."/>
            <person name="Murphy C."/>
            <person name="Neiman D."/>
            <person name="Pearson M."/>
            <person name="Priest M."/>
            <person name="Roberts A."/>
            <person name="Saif S."/>
            <person name="Shea T."/>
            <person name="Sisk P."/>
            <person name="Stolte C."/>
            <person name="Sykes S."/>
            <person name="Wortman J."/>
            <person name="Nusbaum C."/>
            <person name="Birren B."/>
        </authorList>
    </citation>
    <scope>NUCLEOTIDE SEQUENCE [LARGE SCALE GENOMIC DNA]</scope>
    <source>
        <strain evidence="8 9">ATCC 38327</strain>
    </source>
</reference>
<gene>
    <name evidence="8" type="ORF">AMAG_17918</name>
</gene>
<sequence>MDWGLVRVIPVAPRRPIPSTAPIDHPMDRLHRGPQLDADDEHPIHNDHDDPIKSPGLASPHDPDSPASDHEHHDGEVESADALGEGPVRTSRFWWHAAVVPTSWLDRRHDAWWPVRAAAAWVVALWHRTLVLRHNRLFFSTRFYAVVVVANLFARFAWTATLVWPTMPARIVITLAGVELTRRFLWMLLRLDNEQRHNCERLRATRESRLLVS</sequence>
<organism evidence="8 9">
    <name type="scientific">Allomyces macrogynus (strain ATCC 38327)</name>
    <name type="common">Allomyces javanicus var. macrogynus</name>
    <dbReference type="NCBI Taxonomy" id="578462"/>
    <lineage>
        <taxon>Eukaryota</taxon>
        <taxon>Fungi</taxon>
        <taxon>Fungi incertae sedis</taxon>
        <taxon>Blastocladiomycota</taxon>
        <taxon>Blastocladiomycetes</taxon>
        <taxon>Blastocladiales</taxon>
        <taxon>Blastocladiaceae</taxon>
        <taxon>Allomyces</taxon>
    </lineage>
</organism>
<comment type="subcellular location">
    <subcellularLocation>
        <location evidence="1">Membrane</location>
        <topology evidence="1">Multi-pass membrane protein</topology>
    </subcellularLocation>
</comment>
<feature type="compositionally biased region" description="Basic and acidic residues" evidence="5">
    <location>
        <begin position="61"/>
        <end position="76"/>
    </location>
</feature>
<feature type="region of interest" description="Disordered" evidence="5">
    <location>
        <begin position="15"/>
        <end position="82"/>
    </location>
</feature>
<dbReference type="STRING" id="578462.A0A0L0S1H0"/>
<protein>
    <recommendedName>
        <fullName evidence="7">EXS domain-containing protein</fullName>
    </recommendedName>
</protein>
<feature type="compositionally biased region" description="Basic and acidic residues" evidence="5">
    <location>
        <begin position="41"/>
        <end position="52"/>
    </location>
</feature>
<dbReference type="Proteomes" id="UP000054350">
    <property type="component" value="Unassembled WGS sequence"/>
</dbReference>
<keyword evidence="3 6" id="KW-1133">Transmembrane helix</keyword>
<dbReference type="GO" id="GO:0016020">
    <property type="term" value="C:membrane"/>
    <property type="evidence" value="ECO:0007669"/>
    <property type="project" value="UniProtKB-SubCell"/>
</dbReference>
<evidence type="ECO:0000256" key="2">
    <source>
        <dbReference type="ARBA" id="ARBA00022692"/>
    </source>
</evidence>
<evidence type="ECO:0000313" key="9">
    <source>
        <dbReference type="Proteomes" id="UP000054350"/>
    </source>
</evidence>
<evidence type="ECO:0000256" key="3">
    <source>
        <dbReference type="ARBA" id="ARBA00022989"/>
    </source>
</evidence>
<keyword evidence="4 6" id="KW-0472">Membrane</keyword>
<feature type="transmembrane region" description="Helical" evidence="6">
    <location>
        <begin position="143"/>
        <end position="164"/>
    </location>
</feature>
<evidence type="ECO:0000256" key="5">
    <source>
        <dbReference type="SAM" id="MobiDB-lite"/>
    </source>
</evidence>
<evidence type="ECO:0000259" key="7">
    <source>
        <dbReference type="PROSITE" id="PS51380"/>
    </source>
</evidence>
<keyword evidence="2 6" id="KW-0812">Transmembrane</keyword>
<dbReference type="VEuPathDB" id="FungiDB:AMAG_17918"/>
<dbReference type="OrthoDB" id="9970435at2759"/>
<reference evidence="9" key="2">
    <citation type="submission" date="2009-11" db="EMBL/GenBank/DDBJ databases">
        <title>The Genome Sequence of Allomyces macrogynus strain ATCC 38327.</title>
        <authorList>
            <consortium name="The Broad Institute Genome Sequencing Platform"/>
            <person name="Russ C."/>
            <person name="Cuomo C."/>
            <person name="Shea T."/>
            <person name="Young S.K."/>
            <person name="Zeng Q."/>
            <person name="Koehrsen M."/>
            <person name="Haas B."/>
            <person name="Borodovsky M."/>
            <person name="Guigo R."/>
            <person name="Alvarado L."/>
            <person name="Berlin A."/>
            <person name="Borenstein D."/>
            <person name="Chen Z."/>
            <person name="Engels R."/>
            <person name="Freedman E."/>
            <person name="Gellesch M."/>
            <person name="Goldberg J."/>
            <person name="Griggs A."/>
            <person name="Gujja S."/>
            <person name="Heiman D."/>
            <person name="Hepburn T."/>
            <person name="Howarth C."/>
            <person name="Jen D."/>
            <person name="Larson L."/>
            <person name="Lewis B."/>
            <person name="Mehta T."/>
            <person name="Park D."/>
            <person name="Pearson M."/>
            <person name="Roberts A."/>
            <person name="Saif S."/>
            <person name="Shenoy N."/>
            <person name="Sisk P."/>
            <person name="Stolte C."/>
            <person name="Sykes S."/>
            <person name="Walk T."/>
            <person name="White J."/>
            <person name="Yandava C."/>
            <person name="Burger G."/>
            <person name="Gray M.W."/>
            <person name="Holland P.W.H."/>
            <person name="King N."/>
            <person name="Lang F.B.F."/>
            <person name="Roger A.J."/>
            <person name="Ruiz-Trillo I."/>
            <person name="Lander E."/>
            <person name="Nusbaum C."/>
        </authorList>
    </citation>
    <scope>NUCLEOTIDE SEQUENCE [LARGE SCALE GENOMIC DNA]</scope>
    <source>
        <strain evidence="9">ATCC 38327</strain>
    </source>
</reference>
<feature type="domain" description="EXS" evidence="7">
    <location>
        <begin position="1"/>
        <end position="213"/>
    </location>
</feature>
<dbReference type="Pfam" id="PF03124">
    <property type="entry name" value="EXS"/>
    <property type="match status" value="1"/>
</dbReference>
<keyword evidence="9" id="KW-1185">Reference proteome</keyword>
<dbReference type="AlphaFoldDB" id="A0A0L0S1H0"/>
<dbReference type="PROSITE" id="PS51380">
    <property type="entry name" value="EXS"/>
    <property type="match status" value="1"/>
</dbReference>
<proteinExistence type="predicted"/>
<evidence type="ECO:0000256" key="1">
    <source>
        <dbReference type="ARBA" id="ARBA00004141"/>
    </source>
</evidence>
<evidence type="ECO:0000313" key="8">
    <source>
        <dbReference type="EMBL" id="KNE56388.1"/>
    </source>
</evidence>
<name>A0A0L0S1H0_ALLM3</name>
<evidence type="ECO:0000256" key="4">
    <source>
        <dbReference type="ARBA" id="ARBA00023136"/>
    </source>
</evidence>
<dbReference type="EMBL" id="GG745330">
    <property type="protein sequence ID" value="KNE56388.1"/>
    <property type="molecule type" value="Genomic_DNA"/>
</dbReference>